<dbReference type="EMBL" id="ABLC01000089">
    <property type="protein sequence ID" value="EDT03009.1"/>
    <property type="molecule type" value="Genomic_DNA"/>
</dbReference>
<dbReference type="GO" id="GO:0005737">
    <property type="term" value="C:cytoplasm"/>
    <property type="evidence" value="ECO:0007669"/>
    <property type="project" value="TreeGrafter"/>
</dbReference>
<evidence type="ECO:0000313" key="2">
    <source>
        <dbReference type="Proteomes" id="UP000005463"/>
    </source>
</evidence>
<dbReference type="Proteomes" id="UP000005463">
    <property type="component" value="Unassembled WGS sequence"/>
</dbReference>
<dbReference type="InterPro" id="IPR003462">
    <property type="entry name" value="ODC_Mu_crystall"/>
</dbReference>
<sequence length="115" mass="12347">MVTLTTSRTPVYREAAREGRLVVGVGAFTADAAEIDADTVRHSRLVVDDPAGARHEAGDLIVAQVDWQRVASLADVLRGAFERSGPLLFKTVGCAAWDLAACRTARDALDARRRG</sequence>
<comment type="caution">
    <text evidence="1">The sequence shown here is derived from an EMBL/GenBank/DDBJ whole genome shotgun (WGS) entry which is preliminary data.</text>
</comment>
<organism evidence="1 2">
    <name type="scientific">Burkholderia ambifaria IOP40-10</name>
    <dbReference type="NCBI Taxonomy" id="396596"/>
    <lineage>
        <taxon>Bacteria</taxon>
        <taxon>Pseudomonadati</taxon>
        <taxon>Pseudomonadota</taxon>
        <taxon>Betaproteobacteria</taxon>
        <taxon>Burkholderiales</taxon>
        <taxon>Burkholderiaceae</taxon>
        <taxon>Burkholderia</taxon>
        <taxon>Burkholderia cepacia complex</taxon>
    </lineage>
</organism>
<dbReference type="PANTHER" id="PTHR13812">
    <property type="entry name" value="KETIMINE REDUCTASE MU-CRYSTALLIN"/>
    <property type="match status" value="1"/>
</dbReference>
<reference evidence="1 2" key="1">
    <citation type="submission" date="2008-03" db="EMBL/GenBank/DDBJ databases">
        <title>Sequencing of the draft genome and assembly of Burkholderia ambifaria IOP40-10.</title>
        <authorList>
            <consortium name="US DOE Joint Genome Institute (JGI-PGF)"/>
            <person name="Copeland A."/>
            <person name="Lucas S."/>
            <person name="Lapidus A."/>
            <person name="Glavina del Rio T."/>
            <person name="Dalin E."/>
            <person name="Tice H."/>
            <person name="Bruce D."/>
            <person name="Goodwin L."/>
            <person name="Pitluck S."/>
            <person name="Larimer F."/>
            <person name="Land M.L."/>
            <person name="Hauser L."/>
            <person name="Tiedje J."/>
            <person name="Richardson P."/>
        </authorList>
    </citation>
    <scope>NUCLEOTIDE SEQUENCE [LARGE SCALE GENOMIC DNA]</scope>
    <source>
        <strain evidence="1 2">IOP40-10</strain>
    </source>
</reference>
<dbReference type="PANTHER" id="PTHR13812:SF19">
    <property type="entry name" value="KETIMINE REDUCTASE MU-CRYSTALLIN"/>
    <property type="match status" value="1"/>
</dbReference>
<gene>
    <name evidence="1" type="ORF">BamIOP4010DRAFT_3497</name>
</gene>
<dbReference type="Pfam" id="PF02423">
    <property type="entry name" value="OCD_Mu_crystall"/>
    <property type="match status" value="1"/>
</dbReference>
<dbReference type="InterPro" id="IPR036291">
    <property type="entry name" value="NAD(P)-bd_dom_sf"/>
</dbReference>
<name>B1FHI7_9BURK</name>
<dbReference type="Gene3D" id="3.40.50.720">
    <property type="entry name" value="NAD(P)-binding Rossmann-like Domain"/>
    <property type="match status" value="1"/>
</dbReference>
<proteinExistence type="predicted"/>
<evidence type="ECO:0000313" key="1">
    <source>
        <dbReference type="EMBL" id="EDT03009.1"/>
    </source>
</evidence>
<accession>B1FHI7</accession>
<dbReference type="AlphaFoldDB" id="B1FHI7"/>
<dbReference type="SUPFAM" id="SSF51735">
    <property type="entry name" value="NAD(P)-binding Rossmann-fold domains"/>
    <property type="match status" value="1"/>
</dbReference>
<protein>
    <submittedName>
        <fullName evidence="1">Ornithine cyclodeaminase/mu-crystallin</fullName>
    </submittedName>
</protein>
<dbReference type="PATRIC" id="fig|396596.7.peg.4146"/>